<protein>
    <submittedName>
        <fullName evidence="1">Uncharacterized protein</fullName>
    </submittedName>
</protein>
<sequence length="58" mass="6758">MVRRLCPVWREEQEDTNNFRHHRLATILILSSSQQISLQAFQSSTSGRCLRNLSAHHP</sequence>
<reference evidence="1" key="2">
    <citation type="journal article" date="2013" name="Mar. Genomics">
        <title>Expression of sulfatases in Rhodopirellula baltica and the diversity of sulfatases in the genus Rhodopirellula.</title>
        <authorList>
            <person name="Wegner C.E."/>
            <person name="Richter-Heitmann T."/>
            <person name="Klindworth A."/>
            <person name="Klockow C."/>
            <person name="Richter M."/>
            <person name="Achstetter T."/>
            <person name="Glockner F.O."/>
            <person name="Harder J."/>
        </authorList>
    </citation>
    <scope>NUCLEOTIDE SEQUENCE [LARGE SCALE GENOMIC DNA]</scope>
    <source>
        <strain evidence="1">6C</strain>
    </source>
</reference>
<evidence type="ECO:0000313" key="2">
    <source>
        <dbReference type="Proteomes" id="UP000011529"/>
    </source>
</evidence>
<comment type="caution">
    <text evidence="1">The sequence shown here is derived from an EMBL/GenBank/DDBJ whole genome shotgun (WGS) entry which is preliminary data.</text>
</comment>
<reference evidence="1" key="1">
    <citation type="submission" date="2012-11" db="EMBL/GenBank/DDBJ databases">
        <title>Permanent draft genomes of Rhodopirellula europaea strain SH398 and 6C.</title>
        <authorList>
            <person name="Richter M."/>
            <person name="Richter-Heitmann T."/>
            <person name="Frank C."/>
            <person name="Harder J."/>
            <person name="Glockner F.O."/>
        </authorList>
    </citation>
    <scope>NUCLEOTIDE SEQUENCE</scope>
    <source>
        <strain evidence="1">6C</strain>
    </source>
</reference>
<dbReference type="Proteomes" id="UP000011529">
    <property type="component" value="Unassembled WGS sequence"/>
</dbReference>
<accession>M2A7B7</accession>
<organism evidence="1 2">
    <name type="scientific">Rhodopirellula europaea 6C</name>
    <dbReference type="NCBI Taxonomy" id="1263867"/>
    <lineage>
        <taxon>Bacteria</taxon>
        <taxon>Pseudomonadati</taxon>
        <taxon>Planctomycetota</taxon>
        <taxon>Planctomycetia</taxon>
        <taxon>Pirellulales</taxon>
        <taxon>Pirellulaceae</taxon>
        <taxon>Rhodopirellula</taxon>
    </lineage>
</organism>
<dbReference type="AlphaFoldDB" id="M2A7B7"/>
<dbReference type="EMBL" id="ANMO01000105">
    <property type="protein sequence ID" value="EMB17126.1"/>
    <property type="molecule type" value="Genomic_DNA"/>
</dbReference>
<proteinExistence type="predicted"/>
<evidence type="ECO:0000313" key="1">
    <source>
        <dbReference type="EMBL" id="EMB17126.1"/>
    </source>
</evidence>
<gene>
    <name evidence="1" type="ORF">RE6C_02142</name>
</gene>
<dbReference type="PATRIC" id="fig|1263867.3.peg.2277"/>
<keyword evidence="2" id="KW-1185">Reference proteome</keyword>
<name>M2A7B7_9BACT</name>